<comment type="caution">
    <text evidence="2">The sequence shown here is derived from an EMBL/GenBank/DDBJ whole genome shotgun (WGS) entry which is preliminary data.</text>
</comment>
<reference evidence="2 3" key="1">
    <citation type="submission" date="2022-08" db="EMBL/GenBank/DDBJ databases">
        <title>Reclassification of Massilia species as members of the genera Telluria, Duganella, Pseudoduganella, Mokoshia gen. nov. and Zemynaea gen. nov. using orthogonal and non-orthogonal genome-based approaches.</title>
        <authorList>
            <person name="Bowman J.P."/>
        </authorList>
    </citation>
    <scope>NUCLEOTIDE SEQUENCE [LARGE SCALE GENOMIC DNA]</scope>
    <source>
        <strain evidence="2 3">JCM 31606</strain>
    </source>
</reference>
<keyword evidence="1" id="KW-0732">Signal</keyword>
<dbReference type="RefSeq" id="WP_258812404.1">
    <property type="nucleotide sequence ID" value="NZ_JANUGU010000004.1"/>
</dbReference>
<dbReference type="Gene3D" id="1.25.40.10">
    <property type="entry name" value="Tetratricopeptide repeat domain"/>
    <property type="match status" value="2"/>
</dbReference>
<dbReference type="InterPro" id="IPR019734">
    <property type="entry name" value="TPR_rpt"/>
</dbReference>
<accession>A0ABT2CZ08</accession>
<proteinExistence type="predicted"/>
<dbReference type="Proteomes" id="UP001204621">
    <property type="component" value="Unassembled WGS sequence"/>
</dbReference>
<sequence>MSQFRLARLALMLAALGAAPVLMNNAVAQDKNAKPAAAPEQKGPSVRPEVFKLIDPNAVKPLMDAKNYAEVQNRITQAQALPNLTPYEQYAITRMKVSVAAATNNEADLISGLSAAIDSGFLAPQEKDNFLISLGTTYYNQKNWPKAVETFKRYQKEGSDPSRVTNYLIRAEYLNNDFASAKNDLLPYVEGLEKAGKQPTEEDLKLLASAANKVKDNATYLKSLELLASYYPTDDYWTDVISRGVLNKPGYNPANDANVYRLSFNAESKMSPDFYNDFATLLLTDGFPTEAKKVMDAGFANGVLTDAKARQLRDKATKGAADDAKNIATGEASAAKSKNGAGLVNIGWAYVTMGQYDKGIGFIQQGIAKGGLKQPDEGKLRLGIAQFRAGHKEDAIKTLQEIKAAGGLADLAKYWILLINHPTAATNAAK</sequence>
<dbReference type="InterPro" id="IPR011990">
    <property type="entry name" value="TPR-like_helical_dom_sf"/>
</dbReference>
<evidence type="ECO:0000313" key="2">
    <source>
        <dbReference type="EMBL" id="MCS0659220.1"/>
    </source>
</evidence>
<evidence type="ECO:0000256" key="1">
    <source>
        <dbReference type="SAM" id="SignalP"/>
    </source>
</evidence>
<feature type="chain" id="PRO_5046624863" description="Tetratricopeptide repeat protein" evidence="1">
    <location>
        <begin position="29"/>
        <end position="430"/>
    </location>
</feature>
<dbReference type="SUPFAM" id="SSF48452">
    <property type="entry name" value="TPR-like"/>
    <property type="match status" value="1"/>
</dbReference>
<gene>
    <name evidence="2" type="ORF">NX778_14210</name>
</gene>
<evidence type="ECO:0008006" key="4">
    <source>
        <dbReference type="Google" id="ProtNLM"/>
    </source>
</evidence>
<dbReference type="EMBL" id="JANUGU010000004">
    <property type="protein sequence ID" value="MCS0659220.1"/>
    <property type="molecule type" value="Genomic_DNA"/>
</dbReference>
<dbReference type="Pfam" id="PF13174">
    <property type="entry name" value="TPR_6"/>
    <property type="match status" value="2"/>
</dbReference>
<keyword evidence="3" id="KW-1185">Reference proteome</keyword>
<evidence type="ECO:0000313" key="3">
    <source>
        <dbReference type="Proteomes" id="UP001204621"/>
    </source>
</evidence>
<organism evidence="2 3">
    <name type="scientific">Massilia terrae</name>
    <dbReference type="NCBI Taxonomy" id="1811224"/>
    <lineage>
        <taxon>Bacteria</taxon>
        <taxon>Pseudomonadati</taxon>
        <taxon>Pseudomonadota</taxon>
        <taxon>Betaproteobacteria</taxon>
        <taxon>Burkholderiales</taxon>
        <taxon>Oxalobacteraceae</taxon>
        <taxon>Telluria group</taxon>
        <taxon>Massilia</taxon>
    </lineage>
</organism>
<protein>
    <recommendedName>
        <fullName evidence="4">Tetratricopeptide repeat protein</fullName>
    </recommendedName>
</protein>
<feature type="signal peptide" evidence="1">
    <location>
        <begin position="1"/>
        <end position="28"/>
    </location>
</feature>
<name>A0ABT2CZ08_9BURK</name>